<proteinExistence type="predicted"/>
<name>A0A6J7EV88_9ZZZZ</name>
<evidence type="ECO:0000256" key="1">
    <source>
        <dbReference type="SAM" id="MobiDB-lite"/>
    </source>
</evidence>
<gene>
    <name evidence="2" type="ORF">UFOPK3423_01564</name>
</gene>
<evidence type="ECO:0000313" key="2">
    <source>
        <dbReference type="EMBL" id="CAB4883313.1"/>
    </source>
</evidence>
<reference evidence="2" key="1">
    <citation type="submission" date="2020-05" db="EMBL/GenBank/DDBJ databases">
        <authorList>
            <person name="Chiriac C."/>
            <person name="Salcher M."/>
            <person name="Ghai R."/>
            <person name="Kavagutti S V."/>
        </authorList>
    </citation>
    <scope>NUCLEOTIDE SEQUENCE</scope>
</reference>
<dbReference type="Gene3D" id="2.60.120.620">
    <property type="entry name" value="q2cbj1_9rhob like domain"/>
    <property type="match status" value="1"/>
</dbReference>
<feature type="region of interest" description="Disordered" evidence="1">
    <location>
        <begin position="1"/>
        <end position="21"/>
    </location>
</feature>
<dbReference type="SUPFAM" id="SSF51197">
    <property type="entry name" value="Clavaminate synthase-like"/>
    <property type="match status" value="1"/>
</dbReference>
<accession>A0A6J7EV88</accession>
<sequence length="342" mass="37365">MARTFLKRRGGGSATGFNGSDDELKAEIDRLTAQNRLSREPETERRLLQLRHMAGMRLVRGGRGADFVAPDYDALPPQRPDGLIELQAREVTPGLIRAALLRDGALIVRGLVPREDALRLADGIEHAVAARDQAEDEGRPDEAVYREFAPERPYPPIVTREWIREGGGVLGADCPGLAFELQELFINAGVPALAAGYLGEPAVFSVDKTTLRKATPDIPGGWHQDGKFMGDVRALNLWLSLSRCGDVAPGLDLVARRFEGMVATQTEEAILDYQVSQALAEQAAGDRPIIRPIFEPGDAVFFDEMNLHKTGSDPAMPNPRFAVENWFFGPSGFPEAYVPVAV</sequence>
<protein>
    <submittedName>
        <fullName evidence="2">Unannotated protein</fullName>
    </submittedName>
</protein>
<organism evidence="2">
    <name type="scientific">freshwater metagenome</name>
    <dbReference type="NCBI Taxonomy" id="449393"/>
    <lineage>
        <taxon>unclassified sequences</taxon>
        <taxon>metagenomes</taxon>
        <taxon>ecological metagenomes</taxon>
    </lineage>
</organism>
<dbReference type="EMBL" id="CAFBLQ010000229">
    <property type="protein sequence ID" value="CAB4883313.1"/>
    <property type="molecule type" value="Genomic_DNA"/>
</dbReference>
<dbReference type="AlphaFoldDB" id="A0A6J7EV88"/>
<feature type="compositionally biased region" description="Basic residues" evidence="1">
    <location>
        <begin position="1"/>
        <end position="10"/>
    </location>
</feature>